<organism evidence="1 2">
    <name type="scientific">Natronoglycomyces albus</name>
    <dbReference type="NCBI Taxonomy" id="2811108"/>
    <lineage>
        <taxon>Bacteria</taxon>
        <taxon>Bacillati</taxon>
        <taxon>Actinomycetota</taxon>
        <taxon>Actinomycetes</taxon>
        <taxon>Glycomycetales</taxon>
        <taxon>Glycomycetaceae</taxon>
        <taxon>Natronoglycomyces</taxon>
    </lineage>
</organism>
<sequence length="94" mass="10316">MTDAKTTPESVVEFDYASDTYMVSPDPDHGGALRLTMRGQTMPIAVATLLLRRGTILASQWETPFCGRPNTWREAILSQVRTHAAALLAQVSKP</sequence>
<protein>
    <submittedName>
        <fullName evidence="1">Uncharacterized protein</fullName>
    </submittedName>
</protein>
<dbReference type="RefSeq" id="WP_213171769.1">
    <property type="nucleotide sequence ID" value="NZ_CP070496.1"/>
</dbReference>
<evidence type="ECO:0000313" key="1">
    <source>
        <dbReference type="EMBL" id="QSB05757.1"/>
    </source>
</evidence>
<name>A0A895XL10_9ACTN</name>
<gene>
    <name evidence="1" type="ORF">JQS30_02165</name>
</gene>
<dbReference type="KEGG" id="nav:JQS30_02165"/>
<evidence type="ECO:0000313" key="2">
    <source>
        <dbReference type="Proteomes" id="UP000662939"/>
    </source>
</evidence>
<keyword evidence="2" id="KW-1185">Reference proteome</keyword>
<accession>A0A895XL10</accession>
<dbReference type="EMBL" id="CP070496">
    <property type="protein sequence ID" value="QSB05757.1"/>
    <property type="molecule type" value="Genomic_DNA"/>
</dbReference>
<proteinExistence type="predicted"/>
<reference evidence="1" key="1">
    <citation type="submission" date="2021-02" db="EMBL/GenBank/DDBJ databases">
        <title>Natronoglycomyces albus gen. nov., sp. nov, a haloalkaliphilic actinobacterium from a soda solonchak soil.</title>
        <authorList>
            <person name="Sorokin D.Y."/>
            <person name="Khijniak T.V."/>
            <person name="Zakharycheva A.P."/>
            <person name="Boueva O.V."/>
            <person name="Ariskina E.V."/>
            <person name="Hahnke R.L."/>
            <person name="Bunk B."/>
            <person name="Sproer C."/>
            <person name="Schumann P."/>
            <person name="Evtushenko L.I."/>
            <person name="Kublanov I.V."/>
        </authorList>
    </citation>
    <scope>NUCLEOTIDE SEQUENCE</scope>
    <source>
        <strain evidence="1">DSM 106290</strain>
    </source>
</reference>
<dbReference type="AlphaFoldDB" id="A0A895XL10"/>
<dbReference type="Proteomes" id="UP000662939">
    <property type="component" value="Chromosome"/>
</dbReference>